<dbReference type="PANTHER" id="PTHR13789:SF309">
    <property type="entry name" value="PUTATIVE (AFU_ORTHOLOGUE AFUA_6G14510)-RELATED"/>
    <property type="match status" value="1"/>
</dbReference>
<comment type="caution">
    <text evidence="4">The sequence shown here is derived from an EMBL/GenBank/DDBJ whole genome shotgun (WGS) entry which is preliminary data.</text>
</comment>
<dbReference type="PANTHER" id="PTHR13789">
    <property type="entry name" value="MONOOXYGENASE"/>
    <property type="match status" value="1"/>
</dbReference>
<keyword evidence="1 4" id="KW-0560">Oxidoreductase</keyword>
<dbReference type="Gene3D" id="3.50.50.60">
    <property type="entry name" value="FAD/NAD(P)-binding domain"/>
    <property type="match status" value="1"/>
</dbReference>
<proteinExistence type="predicted"/>
<dbReference type="EC" id="1.-.-.-" evidence="4"/>
<reference evidence="4" key="1">
    <citation type="submission" date="2023-06" db="EMBL/GenBank/DDBJ databases">
        <title>Survivors Of The Sea: Transcriptome response of Skeletonema marinoi to long-term dormancy.</title>
        <authorList>
            <person name="Pinder M.I.M."/>
            <person name="Kourtchenko O."/>
            <person name="Robertson E.K."/>
            <person name="Larsson T."/>
            <person name="Maumus F."/>
            <person name="Osuna-Cruz C.M."/>
            <person name="Vancaester E."/>
            <person name="Stenow R."/>
            <person name="Vandepoele K."/>
            <person name="Ploug H."/>
            <person name="Bruchert V."/>
            <person name="Godhe A."/>
            <person name="Topel M."/>
        </authorList>
    </citation>
    <scope>NUCLEOTIDE SEQUENCE</scope>
    <source>
        <strain evidence="4">R05AC</strain>
    </source>
</reference>
<dbReference type="InterPro" id="IPR002938">
    <property type="entry name" value="FAD-bd"/>
</dbReference>
<name>A0AAD9DI14_9STRA</name>
<evidence type="ECO:0000256" key="2">
    <source>
        <dbReference type="ARBA" id="ARBA00023033"/>
    </source>
</evidence>
<dbReference type="SUPFAM" id="SSF51905">
    <property type="entry name" value="FAD/NAD(P)-binding domain"/>
    <property type="match status" value="1"/>
</dbReference>
<dbReference type="GO" id="GO:0004497">
    <property type="term" value="F:monooxygenase activity"/>
    <property type="evidence" value="ECO:0007669"/>
    <property type="project" value="UniProtKB-KW"/>
</dbReference>
<keyword evidence="5" id="KW-1185">Reference proteome</keyword>
<sequence>MPRFHRNENPVIIAGAGPCGLVAALTLEKAGIPYVIYERTTTEKLCSNAGSGIDMAPTAIKILDDYLGLAGKNWMAPYEIMYISDMKGKQIALWDMPSLKLKKDSERLSFGTANRARLQHNLLDALNLKDVNGDIKNDDDRLICSTSVVGYQNLDGLVRVELNDGTKVDALALLACDGIHSAIRKHMHKDVDDSLNYCGQECWWGKTTVKPGSELSEELKRLPSTSMVAIGTNEMPGAFFSDEVAPNEHAWGYVLANKTPPNANATNDLTRRGGSVLTTEEKKREIDEVIADRSKVLQLMLQEPSADEITRAGFFDRKNLDLSYINGRVALLGDAAHPQSPMMGQGANMAIADGYVAASRLLAALKGTNDSTVEQALLDYDCKLRRKENNIVIKKARKYGNWAASKTRFRCFCMKMMCKYMPPSMLVTEMMSGDKSNKKFVHAMRKDLQLEVM</sequence>
<feature type="domain" description="FAD-binding" evidence="3">
    <location>
        <begin position="10"/>
        <end position="372"/>
    </location>
</feature>
<organism evidence="4 5">
    <name type="scientific">Skeletonema marinoi</name>
    <dbReference type="NCBI Taxonomy" id="267567"/>
    <lineage>
        <taxon>Eukaryota</taxon>
        <taxon>Sar</taxon>
        <taxon>Stramenopiles</taxon>
        <taxon>Ochrophyta</taxon>
        <taxon>Bacillariophyta</taxon>
        <taxon>Coscinodiscophyceae</taxon>
        <taxon>Thalassiosirophycidae</taxon>
        <taxon>Thalassiosirales</taxon>
        <taxon>Skeletonemataceae</taxon>
        <taxon>Skeletonema</taxon>
        <taxon>Skeletonema marinoi-dohrnii complex</taxon>
    </lineage>
</organism>
<evidence type="ECO:0000313" key="4">
    <source>
        <dbReference type="EMBL" id="KAK1747972.1"/>
    </source>
</evidence>
<evidence type="ECO:0000256" key="1">
    <source>
        <dbReference type="ARBA" id="ARBA00023002"/>
    </source>
</evidence>
<dbReference type="InterPro" id="IPR050493">
    <property type="entry name" value="FAD-dep_Monooxygenase_BioMet"/>
</dbReference>
<protein>
    <submittedName>
        <fullName evidence="4">NAD(P)/FAD-dependent oxidoreductase</fullName>
        <ecNumber evidence="4">1.-.-.-</ecNumber>
    </submittedName>
</protein>
<keyword evidence="2" id="KW-0503">Monooxygenase</keyword>
<dbReference type="Pfam" id="PF01494">
    <property type="entry name" value="FAD_binding_3"/>
    <property type="match status" value="1"/>
</dbReference>
<dbReference type="GO" id="GO:0071949">
    <property type="term" value="F:FAD binding"/>
    <property type="evidence" value="ECO:0007669"/>
    <property type="project" value="InterPro"/>
</dbReference>
<evidence type="ECO:0000313" key="5">
    <source>
        <dbReference type="Proteomes" id="UP001224775"/>
    </source>
</evidence>
<dbReference type="InterPro" id="IPR036188">
    <property type="entry name" value="FAD/NAD-bd_sf"/>
</dbReference>
<gene>
    <name evidence="4" type="ORF">QTG54_001935</name>
</gene>
<dbReference type="Proteomes" id="UP001224775">
    <property type="component" value="Unassembled WGS sequence"/>
</dbReference>
<dbReference type="AlphaFoldDB" id="A0AAD9DI14"/>
<dbReference type="EMBL" id="JATAAI010000002">
    <property type="protein sequence ID" value="KAK1747972.1"/>
    <property type="molecule type" value="Genomic_DNA"/>
</dbReference>
<evidence type="ECO:0000259" key="3">
    <source>
        <dbReference type="Pfam" id="PF01494"/>
    </source>
</evidence>
<accession>A0AAD9DI14</accession>
<dbReference type="PRINTS" id="PR00420">
    <property type="entry name" value="RNGMNOXGNASE"/>
</dbReference>